<keyword evidence="3" id="KW-0436">Ligase</keyword>
<organism evidence="7 8">
    <name type="scientific">Pieris macdunnoughi</name>
    <dbReference type="NCBI Taxonomy" id="345717"/>
    <lineage>
        <taxon>Eukaryota</taxon>
        <taxon>Metazoa</taxon>
        <taxon>Ecdysozoa</taxon>
        <taxon>Arthropoda</taxon>
        <taxon>Hexapoda</taxon>
        <taxon>Insecta</taxon>
        <taxon>Pterygota</taxon>
        <taxon>Neoptera</taxon>
        <taxon>Endopterygota</taxon>
        <taxon>Lepidoptera</taxon>
        <taxon>Glossata</taxon>
        <taxon>Ditrysia</taxon>
        <taxon>Papilionoidea</taxon>
        <taxon>Pieridae</taxon>
        <taxon>Pierinae</taxon>
        <taxon>Pieris</taxon>
    </lineage>
</organism>
<feature type="domain" description="AMP-binding enzyme C-terminal" evidence="6">
    <location>
        <begin position="150"/>
        <end position="226"/>
    </location>
</feature>
<dbReference type="GO" id="GO:0016405">
    <property type="term" value="F:CoA-ligase activity"/>
    <property type="evidence" value="ECO:0007669"/>
    <property type="project" value="TreeGrafter"/>
</dbReference>
<dbReference type="Proteomes" id="UP000663880">
    <property type="component" value="Unassembled WGS sequence"/>
</dbReference>
<dbReference type="InterPro" id="IPR025110">
    <property type="entry name" value="AMP-bd_C"/>
</dbReference>
<reference evidence="7" key="1">
    <citation type="submission" date="2021-02" db="EMBL/GenBank/DDBJ databases">
        <authorList>
            <person name="Steward A R."/>
        </authorList>
    </citation>
    <scope>NUCLEOTIDE SEQUENCE</scope>
</reference>
<keyword evidence="8" id="KW-1185">Reference proteome</keyword>
<evidence type="ECO:0000313" key="7">
    <source>
        <dbReference type="EMBL" id="CAF4802146.1"/>
    </source>
</evidence>
<feature type="domain" description="AMP-dependent synthetase/ligase" evidence="5">
    <location>
        <begin position="27"/>
        <end position="99"/>
    </location>
</feature>
<dbReference type="GO" id="GO:0005777">
    <property type="term" value="C:peroxisome"/>
    <property type="evidence" value="ECO:0007669"/>
    <property type="project" value="UniProtKB-SubCell"/>
</dbReference>
<dbReference type="PANTHER" id="PTHR24096:SF149">
    <property type="entry name" value="AMP-BINDING DOMAIN-CONTAINING PROTEIN-RELATED"/>
    <property type="match status" value="1"/>
</dbReference>
<sequence>MRLRGVGAVTAQLRSRGVDVDFIHSRKATPNTLVLNVYGMSELSGLGFLYDATEPEALGRPVPYHKYKLVNLENMEEIKEPNVSGELWFKGPAVFKGYYNNEEVTAATLTKDGWMRTGDIMYRDKNYLFYFVDRLKSLLKYRNYQISPVEIESLIRNHPSVFEVAVTGVPDPEHGDLPVAFVIRFDESKVTAQEIKDLVKNNLSDSKQLRGGVIFIKQLPVTASTKVDRKKLAALAIEMERE</sequence>
<dbReference type="EMBL" id="CAJOBZ010000006">
    <property type="protein sequence ID" value="CAF4802146.1"/>
    <property type="molecule type" value="Genomic_DNA"/>
</dbReference>
<evidence type="ECO:0000256" key="3">
    <source>
        <dbReference type="ARBA" id="ARBA00022598"/>
    </source>
</evidence>
<dbReference type="SUPFAM" id="SSF56801">
    <property type="entry name" value="Acetyl-CoA synthetase-like"/>
    <property type="match status" value="1"/>
</dbReference>
<dbReference type="Pfam" id="PF00501">
    <property type="entry name" value="AMP-binding"/>
    <property type="match status" value="1"/>
</dbReference>
<evidence type="ECO:0000256" key="2">
    <source>
        <dbReference type="ARBA" id="ARBA00006432"/>
    </source>
</evidence>
<evidence type="ECO:0000313" key="8">
    <source>
        <dbReference type="Proteomes" id="UP000663880"/>
    </source>
</evidence>
<dbReference type="InterPro" id="IPR000873">
    <property type="entry name" value="AMP-dep_synth/lig_dom"/>
</dbReference>
<dbReference type="PANTHER" id="PTHR24096">
    <property type="entry name" value="LONG-CHAIN-FATTY-ACID--COA LIGASE"/>
    <property type="match status" value="1"/>
</dbReference>
<protein>
    <recommendedName>
        <fullName evidence="9">Luciferin 4-monooxygenase</fullName>
    </recommendedName>
</protein>
<evidence type="ECO:0000259" key="6">
    <source>
        <dbReference type="Pfam" id="PF13193"/>
    </source>
</evidence>
<dbReference type="Gene3D" id="2.30.38.10">
    <property type="entry name" value="Luciferase, Domain 3"/>
    <property type="match status" value="1"/>
</dbReference>
<dbReference type="AlphaFoldDB" id="A0A821PF81"/>
<proteinExistence type="inferred from homology"/>
<comment type="caution">
    <text evidence="7">The sequence shown here is derived from an EMBL/GenBank/DDBJ whole genome shotgun (WGS) entry which is preliminary data.</text>
</comment>
<dbReference type="Gene3D" id="3.30.300.30">
    <property type="match status" value="1"/>
</dbReference>
<name>A0A821PF81_9NEOP</name>
<dbReference type="InterPro" id="IPR045851">
    <property type="entry name" value="AMP-bd_C_sf"/>
</dbReference>
<comment type="similarity">
    <text evidence="2">Belongs to the ATP-dependent AMP-binding enzyme family.</text>
</comment>
<evidence type="ECO:0000259" key="5">
    <source>
        <dbReference type="Pfam" id="PF00501"/>
    </source>
</evidence>
<keyword evidence="4" id="KW-0576">Peroxisome</keyword>
<evidence type="ECO:0000256" key="4">
    <source>
        <dbReference type="ARBA" id="ARBA00023140"/>
    </source>
</evidence>
<dbReference type="Gene3D" id="3.40.50.980">
    <property type="match status" value="1"/>
</dbReference>
<dbReference type="Pfam" id="PF13193">
    <property type="entry name" value="AMP-binding_C"/>
    <property type="match status" value="1"/>
</dbReference>
<comment type="subcellular location">
    <subcellularLocation>
        <location evidence="1">Peroxisome</location>
    </subcellularLocation>
</comment>
<evidence type="ECO:0008006" key="9">
    <source>
        <dbReference type="Google" id="ProtNLM"/>
    </source>
</evidence>
<dbReference type="OrthoDB" id="10253869at2759"/>
<accession>A0A821PF81</accession>
<evidence type="ECO:0000256" key="1">
    <source>
        <dbReference type="ARBA" id="ARBA00004275"/>
    </source>
</evidence>
<gene>
    <name evidence="7" type="ORF">PMACD_LOCUS3508</name>
</gene>
<dbReference type="FunFam" id="3.30.300.30:FF:000007">
    <property type="entry name" value="4-coumarate--CoA ligase 2"/>
    <property type="match status" value="1"/>
</dbReference>